<evidence type="ECO:0000256" key="10">
    <source>
        <dbReference type="ARBA" id="ARBA00022840"/>
    </source>
</evidence>
<dbReference type="PANTHER" id="PTHR22749:SF6">
    <property type="entry name" value="RIBOFLAVIN KINASE"/>
    <property type="match status" value="1"/>
</dbReference>
<evidence type="ECO:0000313" key="14">
    <source>
        <dbReference type="EMBL" id="MBW0495009.1"/>
    </source>
</evidence>
<evidence type="ECO:0000256" key="12">
    <source>
        <dbReference type="SAM" id="MobiDB-lite"/>
    </source>
</evidence>
<dbReference type="InterPro" id="IPR015865">
    <property type="entry name" value="Riboflavin_kinase_bac/euk"/>
</dbReference>
<gene>
    <name evidence="14" type="ORF">O181_034724</name>
</gene>
<dbReference type="PANTHER" id="PTHR22749">
    <property type="entry name" value="RIBOFLAVIN KINASE/FMN ADENYLYLTRANSFERASE"/>
    <property type="match status" value="1"/>
</dbReference>
<keyword evidence="10" id="KW-0067">ATP-binding</keyword>
<evidence type="ECO:0000259" key="13">
    <source>
        <dbReference type="SMART" id="SM00904"/>
    </source>
</evidence>
<evidence type="ECO:0000256" key="1">
    <source>
        <dbReference type="ARBA" id="ARBA00003572"/>
    </source>
</evidence>
<dbReference type="OrthoDB" id="276388at2759"/>
<comment type="caution">
    <text evidence="14">The sequence shown here is derived from an EMBL/GenBank/DDBJ whole genome shotgun (WGS) entry which is preliminary data.</text>
</comment>
<feature type="domain" description="Riboflavin kinase" evidence="13">
    <location>
        <begin position="32"/>
        <end position="167"/>
    </location>
</feature>
<dbReference type="InterPro" id="IPR023465">
    <property type="entry name" value="Riboflavin_kinase_dom_sf"/>
</dbReference>
<evidence type="ECO:0000256" key="8">
    <source>
        <dbReference type="ARBA" id="ARBA00022679"/>
    </source>
</evidence>
<protein>
    <recommendedName>
        <fullName evidence="5">Riboflavin kinase</fullName>
        <ecNumber evidence="4">2.7.1.26</ecNumber>
    </recommendedName>
    <alternativeName>
        <fullName evidence="11">Flavin mononucleotide kinase 1</fullName>
    </alternativeName>
</protein>
<evidence type="ECO:0000256" key="6">
    <source>
        <dbReference type="ARBA" id="ARBA00022630"/>
    </source>
</evidence>
<dbReference type="Gene3D" id="2.40.30.30">
    <property type="entry name" value="Riboflavin kinase-like"/>
    <property type="match status" value="1"/>
</dbReference>
<keyword evidence="6" id="KW-0285">Flavoprotein</keyword>
<evidence type="ECO:0000256" key="11">
    <source>
        <dbReference type="ARBA" id="ARBA00029960"/>
    </source>
</evidence>
<dbReference type="SUPFAM" id="SSF82114">
    <property type="entry name" value="Riboflavin kinase-like"/>
    <property type="match status" value="1"/>
</dbReference>
<dbReference type="GO" id="GO:0005524">
    <property type="term" value="F:ATP binding"/>
    <property type="evidence" value="ECO:0007669"/>
    <property type="project" value="UniProtKB-KW"/>
</dbReference>
<dbReference type="GO" id="GO:0008531">
    <property type="term" value="F:riboflavin kinase activity"/>
    <property type="evidence" value="ECO:0007669"/>
    <property type="project" value="UniProtKB-EC"/>
</dbReference>
<evidence type="ECO:0000313" key="15">
    <source>
        <dbReference type="Proteomes" id="UP000765509"/>
    </source>
</evidence>
<dbReference type="GO" id="GO:0005739">
    <property type="term" value="C:mitochondrion"/>
    <property type="evidence" value="ECO:0007669"/>
    <property type="project" value="TreeGrafter"/>
</dbReference>
<dbReference type="GO" id="GO:0009231">
    <property type="term" value="P:riboflavin biosynthetic process"/>
    <property type="evidence" value="ECO:0007669"/>
    <property type="project" value="InterPro"/>
</dbReference>
<dbReference type="Proteomes" id="UP000765509">
    <property type="component" value="Unassembled WGS sequence"/>
</dbReference>
<evidence type="ECO:0000256" key="5">
    <source>
        <dbReference type="ARBA" id="ARBA00017394"/>
    </source>
</evidence>
<feature type="compositionally biased region" description="Polar residues" evidence="12">
    <location>
        <begin position="1"/>
        <end position="10"/>
    </location>
</feature>
<keyword evidence="9" id="KW-0547">Nucleotide-binding</keyword>
<feature type="region of interest" description="Disordered" evidence="12">
    <location>
        <begin position="1"/>
        <end position="30"/>
    </location>
</feature>
<dbReference type="GO" id="GO:0009398">
    <property type="term" value="P:FMN biosynthetic process"/>
    <property type="evidence" value="ECO:0007669"/>
    <property type="project" value="TreeGrafter"/>
</dbReference>
<comment type="function">
    <text evidence="1">Catalyzes the phosphorylation of riboflavin (vitamin B2) to form flavin mononucleotide (FMN) coenzyme.</text>
</comment>
<dbReference type="AlphaFoldDB" id="A0A9Q3H9U1"/>
<keyword evidence="15" id="KW-1185">Reference proteome</keyword>
<evidence type="ECO:0000256" key="9">
    <source>
        <dbReference type="ARBA" id="ARBA00022741"/>
    </source>
</evidence>
<comment type="similarity">
    <text evidence="3">Belongs to the flavokinase family.</text>
</comment>
<organism evidence="14 15">
    <name type="scientific">Austropuccinia psidii MF-1</name>
    <dbReference type="NCBI Taxonomy" id="1389203"/>
    <lineage>
        <taxon>Eukaryota</taxon>
        <taxon>Fungi</taxon>
        <taxon>Dikarya</taxon>
        <taxon>Basidiomycota</taxon>
        <taxon>Pucciniomycotina</taxon>
        <taxon>Pucciniomycetes</taxon>
        <taxon>Pucciniales</taxon>
        <taxon>Sphaerophragmiaceae</taxon>
        <taxon>Austropuccinia</taxon>
    </lineage>
</organism>
<accession>A0A9Q3H9U1</accession>
<sequence length="188" mass="20820">MSTIISTQPAPHQPKPKDEPRPLIIGSDHGPEAPFPVQIQGIVQHGFGRGAKELGCPTANLPEELTKNSAFSRNGIYFGWASLILSDSSQPPTVKPMVMSVGYNPVFGNSSRTIEVHIIHDFNHDFYGELVKAIVTGFIRPEYHYTSKEALIEDIEIDKRAALESLKRPSYQAFADEKFLVENVTSTI</sequence>
<evidence type="ECO:0000256" key="3">
    <source>
        <dbReference type="ARBA" id="ARBA00010108"/>
    </source>
</evidence>
<name>A0A9Q3H9U1_9BASI</name>
<comment type="pathway">
    <text evidence="2">Cofactor biosynthesis; FMN biosynthesis; FMN from riboflavin (ATP route): step 1/1.</text>
</comment>
<dbReference type="EMBL" id="AVOT02012870">
    <property type="protein sequence ID" value="MBW0495009.1"/>
    <property type="molecule type" value="Genomic_DNA"/>
</dbReference>
<evidence type="ECO:0000256" key="7">
    <source>
        <dbReference type="ARBA" id="ARBA00022643"/>
    </source>
</evidence>
<evidence type="ECO:0000256" key="4">
    <source>
        <dbReference type="ARBA" id="ARBA00012105"/>
    </source>
</evidence>
<dbReference type="InterPro" id="IPR023468">
    <property type="entry name" value="Riboflavin_kinase"/>
</dbReference>
<dbReference type="SMART" id="SM00904">
    <property type="entry name" value="Flavokinase"/>
    <property type="match status" value="1"/>
</dbReference>
<dbReference type="EC" id="2.7.1.26" evidence="4"/>
<proteinExistence type="inferred from homology"/>
<keyword evidence="8" id="KW-0808">Transferase</keyword>
<dbReference type="Pfam" id="PF01687">
    <property type="entry name" value="Flavokinase"/>
    <property type="match status" value="1"/>
</dbReference>
<reference evidence="14" key="1">
    <citation type="submission" date="2021-03" db="EMBL/GenBank/DDBJ databases">
        <title>Draft genome sequence of rust myrtle Austropuccinia psidii MF-1, a brazilian biotype.</title>
        <authorList>
            <person name="Quecine M.C."/>
            <person name="Pachon D.M.R."/>
            <person name="Bonatelli M.L."/>
            <person name="Correr F.H."/>
            <person name="Franceschini L.M."/>
            <person name="Leite T.F."/>
            <person name="Margarido G.R.A."/>
            <person name="Almeida C.A."/>
            <person name="Ferrarezi J.A."/>
            <person name="Labate C.A."/>
        </authorList>
    </citation>
    <scope>NUCLEOTIDE SEQUENCE</scope>
    <source>
        <strain evidence="14">MF-1</strain>
    </source>
</reference>
<evidence type="ECO:0000256" key="2">
    <source>
        <dbReference type="ARBA" id="ARBA00005201"/>
    </source>
</evidence>
<keyword evidence="7" id="KW-0288">FMN</keyword>